<dbReference type="SMART" id="SM00448">
    <property type="entry name" value="REC"/>
    <property type="match status" value="1"/>
</dbReference>
<reference evidence="4 5" key="1">
    <citation type="submission" date="2016-10" db="EMBL/GenBank/DDBJ databases">
        <authorList>
            <person name="Varghese N."/>
            <person name="Submissions S."/>
        </authorList>
    </citation>
    <scope>NUCLEOTIDE SEQUENCE [LARGE SCALE GENOMIC DNA]</scope>
    <source>
        <strain evidence="4 5">DSM 13796</strain>
    </source>
</reference>
<feature type="domain" description="Response regulatory" evidence="2">
    <location>
        <begin position="3"/>
        <end position="117"/>
    </location>
</feature>
<dbReference type="PANTHER" id="PTHR37299:SF1">
    <property type="entry name" value="STAGE 0 SPORULATION PROTEIN A HOMOLOG"/>
    <property type="match status" value="1"/>
</dbReference>
<evidence type="ECO:0000259" key="2">
    <source>
        <dbReference type="PROSITE" id="PS50110"/>
    </source>
</evidence>
<name>A0A1I5XL08_9BACI</name>
<comment type="caution">
    <text evidence="4">The sequence shown here is derived from an EMBL/GenBank/DDBJ whole genome shotgun (WGS) entry which is preliminary data.</text>
</comment>
<dbReference type="PROSITE" id="PS50110">
    <property type="entry name" value="RESPONSE_REGULATORY"/>
    <property type="match status" value="1"/>
</dbReference>
<dbReference type="SUPFAM" id="SSF52172">
    <property type="entry name" value="CheY-like"/>
    <property type="match status" value="1"/>
</dbReference>
<keyword evidence="5" id="KW-1185">Reference proteome</keyword>
<accession>A0A1I5XL08</accession>
<dbReference type="Proteomes" id="UP000182762">
    <property type="component" value="Unassembled WGS sequence"/>
</dbReference>
<proteinExistence type="predicted"/>
<dbReference type="Gene3D" id="2.40.50.40">
    <property type="match status" value="1"/>
</dbReference>
<dbReference type="Gene3D" id="3.40.50.2300">
    <property type="match status" value="1"/>
</dbReference>
<dbReference type="EMBL" id="FOXX01000002">
    <property type="protein sequence ID" value="SFQ32639.1"/>
    <property type="molecule type" value="Genomic_DNA"/>
</dbReference>
<dbReference type="SMART" id="SM00850">
    <property type="entry name" value="LytTR"/>
    <property type="match status" value="1"/>
</dbReference>
<organism evidence="4 5">
    <name type="scientific">Priestia endophytica DSM 13796</name>
    <dbReference type="NCBI Taxonomy" id="1121089"/>
    <lineage>
        <taxon>Bacteria</taxon>
        <taxon>Bacillati</taxon>
        <taxon>Bacillota</taxon>
        <taxon>Bacilli</taxon>
        <taxon>Bacillales</taxon>
        <taxon>Bacillaceae</taxon>
        <taxon>Priestia</taxon>
    </lineage>
</organism>
<feature type="modified residue" description="4-aspartylphosphate" evidence="1">
    <location>
        <position position="54"/>
    </location>
</feature>
<dbReference type="PANTHER" id="PTHR37299">
    <property type="entry name" value="TRANSCRIPTIONAL REGULATOR-RELATED"/>
    <property type="match status" value="1"/>
</dbReference>
<keyword evidence="1" id="KW-0597">Phosphoprotein</keyword>
<dbReference type="InterPro" id="IPR011006">
    <property type="entry name" value="CheY-like_superfamily"/>
</dbReference>
<evidence type="ECO:0000256" key="1">
    <source>
        <dbReference type="PROSITE-ProRule" id="PRU00169"/>
    </source>
</evidence>
<dbReference type="GeneID" id="93709676"/>
<evidence type="ECO:0000313" key="4">
    <source>
        <dbReference type="EMBL" id="SFQ32639.1"/>
    </source>
</evidence>
<dbReference type="PROSITE" id="PS50930">
    <property type="entry name" value="HTH_LYTTR"/>
    <property type="match status" value="1"/>
</dbReference>
<feature type="domain" description="HTH LytTR-type" evidence="3">
    <location>
        <begin position="141"/>
        <end position="245"/>
    </location>
</feature>
<dbReference type="Pfam" id="PF00072">
    <property type="entry name" value="Response_reg"/>
    <property type="match status" value="1"/>
</dbReference>
<dbReference type="Gene3D" id="2.20.25.10">
    <property type="match status" value="1"/>
</dbReference>
<dbReference type="RefSeq" id="WP_061803415.1">
    <property type="nucleotide sequence ID" value="NZ_FOXX01000002.1"/>
</dbReference>
<evidence type="ECO:0000313" key="5">
    <source>
        <dbReference type="Proteomes" id="UP000182762"/>
    </source>
</evidence>
<dbReference type="InterPro" id="IPR007492">
    <property type="entry name" value="LytTR_DNA-bd_dom"/>
</dbReference>
<dbReference type="InterPro" id="IPR046947">
    <property type="entry name" value="LytR-like"/>
</dbReference>
<protein>
    <submittedName>
        <fullName evidence="4">Two component transcriptional regulator, LytTR family</fullName>
    </submittedName>
</protein>
<evidence type="ECO:0000259" key="3">
    <source>
        <dbReference type="PROSITE" id="PS50930"/>
    </source>
</evidence>
<dbReference type="InterPro" id="IPR001789">
    <property type="entry name" value="Sig_transdc_resp-reg_receiver"/>
</dbReference>
<gene>
    <name evidence="4" type="ORF">SAMN02745910_00929</name>
</gene>
<dbReference type="Pfam" id="PF04397">
    <property type="entry name" value="LytTR"/>
    <property type="match status" value="1"/>
</dbReference>
<sequence length="245" mass="28076">MLKAFIVDDEPLARDELAYLLKRSRKAEVIGETDCFEDAVEKIKELAPDVVFLDIELTEKSGLELANKLQSFSKIPAIIFATAYDEYALQAFDLSASDYVLKPFEEARIHQALDKLVKNYAARDLIVEEPPPHSLKNSGKIAVLEEERIILLDFKEIIYIGALDGKTIVKTFNDQFVTSETLVSLEKKATAFSFIRVHRSYLVNFQHIVEIQPWFNSTYNLLMKEHSTIPVSRTYVRQLRELLGF</sequence>